<dbReference type="AlphaFoldDB" id="A0AAN8MKM6"/>
<gene>
    <name evidence="1" type="ORF">J4Q44_G00051820</name>
</gene>
<feature type="non-terminal residue" evidence="1">
    <location>
        <position position="1"/>
    </location>
</feature>
<evidence type="ECO:0000313" key="2">
    <source>
        <dbReference type="Proteomes" id="UP001356427"/>
    </source>
</evidence>
<accession>A0AAN8MKM6</accession>
<comment type="caution">
    <text evidence="1">The sequence shown here is derived from an EMBL/GenBank/DDBJ whole genome shotgun (WGS) entry which is preliminary data.</text>
</comment>
<keyword evidence="2" id="KW-1185">Reference proteome</keyword>
<reference evidence="1 2" key="1">
    <citation type="submission" date="2021-04" db="EMBL/GenBank/DDBJ databases">
        <authorList>
            <person name="De Guttry C."/>
            <person name="Zahm M."/>
            <person name="Klopp C."/>
            <person name="Cabau C."/>
            <person name="Louis A."/>
            <person name="Berthelot C."/>
            <person name="Parey E."/>
            <person name="Roest Crollius H."/>
            <person name="Montfort J."/>
            <person name="Robinson-Rechavi M."/>
            <person name="Bucao C."/>
            <person name="Bouchez O."/>
            <person name="Gislard M."/>
            <person name="Lluch J."/>
            <person name="Milhes M."/>
            <person name="Lampietro C."/>
            <person name="Lopez Roques C."/>
            <person name="Donnadieu C."/>
            <person name="Braasch I."/>
            <person name="Desvignes T."/>
            <person name="Postlethwait J."/>
            <person name="Bobe J."/>
            <person name="Wedekind C."/>
            <person name="Guiguen Y."/>
        </authorList>
    </citation>
    <scope>NUCLEOTIDE SEQUENCE [LARGE SCALE GENOMIC DNA]</scope>
    <source>
        <strain evidence="1">Cs_M1</strain>
        <tissue evidence="1">Blood</tissue>
    </source>
</reference>
<proteinExistence type="predicted"/>
<name>A0AAN8MKM6_9TELE</name>
<feature type="non-terminal residue" evidence="1">
    <location>
        <position position="56"/>
    </location>
</feature>
<sequence>PSLVPAVQTGLDCQSGPSDCRFGLSVEGERQAGFVLTVDVTGLRLNPSRPVVIKRN</sequence>
<dbReference type="Proteomes" id="UP001356427">
    <property type="component" value="Unassembled WGS sequence"/>
</dbReference>
<evidence type="ECO:0000313" key="1">
    <source>
        <dbReference type="EMBL" id="KAK6325840.1"/>
    </source>
</evidence>
<protein>
    <submittedName>
        <fullName evidence="1">Uncharacterized protein</fullName>
    </submittedName>
</protein>
<organism evidence="1 2">
    <name type="scientific">Coregonus suidteri</name>
    <dbReference type="NCBI Taxonomy" id="861788"/>
    <lineage>
        <taxon>Eukaryota</taxon>
        <taxon>Metazoa</taxon>
        <taxon>Chordata</taxon>
        <taxon>Craniata</taxon>
        <taxon>Vertebrata</taxon>
        <taxon>Euteleostomi</taxon>
        <taxon>Actinopterygii</taxon>
        <taxon>Neopterygii</taxon>
        <taxon>Teleostei</taxon>
        <taxon>Protacanthopterygii</taxon>
        <taxon>Salmoniformes</taxon>
        <taxon>Salmonidae</taxon>
        <taxon>Coregoninae</taxon>
        <taxon>Coregonus</taxon>
    </lineage>
</organism>
<dbReference type="EMBL" id="JAGTTL010000003">
    <property type="protein sequence ID" value="KAK6325840.1"/>
    <property type="molecule type" value="Genomic_DNA"/>
</dbReference>